<evidence type="ECO:0008006" key="2">
    <source>
        <dbReference type="Google" id="ProtNLM"/>
    </source>
</evidence>
<dbReference type="PANTHER" id="PTHR43649:SF12">
    <property type="entry name" value="DIACETYLCHITOBIOSE BINDING PROTEIN DASA"/>
    <property type="match status" value="1"/>
</dbReference>
<dbReference type="InterPro" id="IPR006059">
    <property type="entry name" value="SBP"/>
</dbReference>
<name>A0A381WYY8_9ZZZZ</name>
<reference evidence="1" key="1">
    <citation type="submission" date="2018-05" db="EMBL/GenBank/DDBJ databases">
        <authorList>
            <person name="Lanie J.A."/>
            <person name="Ng W.-L."/>
            <person name="Kazmierczak K.M."/>
            <person name="Andrzejewski T.M."/>
            <person name="Davidsen T.M."/>
            <person name="Wayne K.J."/>
            <person name="Tettelin H."/>
            <person name="Glass J.I."/>
            <person name="Rusch D."/>
            <person name="Podicherti R."/>
            <person name="Tsui H.-C.T."/>
            <person name="Winkler M.E."/>
        </authorList>
    </citation>
    <scope>NUCLEOTIDE SEQUENCE</scope>
</reference>
<dbReference type="SUPFAM" id="SSF53850">
    <property type="entry name" value="Periplasmic binding protein-like II"/>
    <property type="match status" value="1"/>
</dbReference>
<accession>A0A381WYY8</accession>
<gene>
    <name evidence="1" type="ORF">METZ01_LOCUS110613</name>
</gene>
<dbReference type="InterPro" id="IPR050490">
    <property type="entry name" value="Bact_solute-bd_prot1"/>
</dbReference>
<dbReference type="AlphaFoldDB" id="A0A381WYY8"/>
<dbReference type="CDD" id="cd13585">
    <property type="entry name" value="PBP2_TMBP_like"/>
    <property type="match status" value="1"/>
</dbReference>
<dbReference type="PANTHER" id="PTHR43649">
    <property type="entry name" value="ARABINOSE-BINDING PROTEIN-RELATED"/>
    <property type="match status" value="1"/>
</dbReference>
<dbReference type="Pfam" id="PF01547">
    <property type="entry name" value="SBP_bac_1"/>
    <property type="match status" value="1"/>
</dbReference>
<dbReference type="EMBL" id="UINC01013354">
    <property type="protein sequence ID" value="SVA57759.1"/>
    <property type="molecule type" value="Genomic_DNA"/>
</dbReference>
<organism evidence="1">
    <name type="scientific">marine metagenome</name>
    <dbReference type="NCBI Taxonomy" id="408172"/>
    <lineage>
        <taxon>unclassified sequences</taxon>
        <taxon>metagenomes</taxon>
        <taxon>ecological metagenomes</taxon>
    </lineage>
</organism>
<protein>
    <recommendedName>
        <fullName evidence="2">ABC transporter substrate-binding protein</fullName>
    </recommendedName>
</protein>
<dbReference type="Gene3D" id="3.40.190.10">
    <property type="entry name" value="Periplasmic binding protein-like II"/>
    <property type="match status" value="2"/>
</dbReference>
<sequence>MKKSIILTFMVLFCFVQLSFAKTIRILMETVPDTRYIEELLPEFEKETGIKVETEVIGYVDMHSKLVPQLLASQGSYDLIVVDFYWVGEFTKAGWLMPLDDLVRRDNIDVNRYVPALMDLVGRVDGTIYMLPFYNYSMAMVYRKDLINDPKEKAAFKAQTGMDLKVPTSWPEYWKQVEFFTRDNDKDGQNDFFGTVIQGQRGDCVAMHWSNFLYSQGGSYNANDGEPLLDSAAAISAMAYYKEAIAKYSPEGSAAYCFDEAFNVVAQGNAYSLTTFNIMYAGFDDPKSSSVVGKIGIAQNPGGGLNGAWGWAIPNSSTQKEDAWKFIKWVESFDIAKRRAMKGGAPTQSKIFTDSDILKKRPYYPILGEILAGAQEFPVFTYTTEFVEKVGRELNLAATGDKDLVEAMQDANKAYRKLLVKDGKLSN</sequence>
<evidence type="ECO:0000313" key="1">
    <source>
        <dbReference type="EMBL" id="SVA57759.1"/>
    </source>
</evidence>
<proteinExistence type="predicted"/>